<accession>A0A8H4PEF5</accession>
<protein>
    <submittedName>
        <fullName evidence="1">Phosphotransferase</fullName>
    </submittedName>
</protein>
<sequence length="501" mass="57376">MYDGQEELDNLVWDKNDEDSDKARKRMRLKTTCRKVEKLAKEKFDKTATFISPILFGGFNILYRIRLEGTSPDFMVRLPCPSLVQFPGEKTIQEAATAALIAKQTSLPIPKQLCYGQDSPVGPFIIMERVGNCGSVSARLTRPNEDSSAPHVLDPDMPNSTLEAIWGKVASCLLQLSRITFPRIGSLVETEEDTFQVLGRPITHNMTDMIRLANIPPSVLPPEGKTFGTADEWYTALADMHLAQLIFQHNDMVTSEDDCRNKYVARQIFRRLAKQGRLSIFGFAEDSWSAQSSNIALSTLSPAPSGSGSFHLWGDDFRPGNILLTESNDIAALIDWEYTYIGPTQFILDPPWWLLIETAEMWSPGIDDWKETYDMRLKTWLSALQKAEADIKEPSPLPVPLSTYMRESWETGRFFLSYGVRKSWAFDTMYWKFLDERFFGDRDSGVVKNDLWKTRVHLLTEEERAAMEPFVERKMTESKERRIVDWDPEEAKERFSELLFD</sequence>
<keyword evidence="2" id="KW-1185">Reference proteome</keyword>
<reference evidence="1 2" key="1">
    <citation type="submission" date="2020-01" db="EMBL/GenBank/DDBJ databases">
        <title>Identification and distribution of gene clusters putatively required for synthesis of sphingolipid metabolism inhibitors in phylogenetically diverse species of the filamentous fungus Fusarium.</title>
        <authorList>
            <person name="Kim H.-S."/>
            <person name="Busman M."/>
            <person name="Brown D.W."/>
            <person name="Divon H."/>
            <person name="Uhlig S."/>
            <person name="Proctor R.H."/>
        </authorList>
    </citation>
    <scope>NUCLEOTIDE SEQUENCE [LARGE SCALE GENOMIC DNA]</scope>
    <source>
        <strain evidence="1 2">NRRL 20459</strain>
    </source>
</reference>
<gene>
    <name evidence="1" type="ORF">FALBO_511</name>
</gene>
<evidence type="ECO:0000313" key="1">
    <source>
        <dbReference type="EMBL" id="KAF4472593.1"/>
    </source>
</evidence>
<dbReference type="EMBL" id="JAADYS010000060">
    <property type="protein sequence ID" value="KAF4472593.1"/>
    <property type="molecule type" value="Genomic_DNA"/>
</dbReference>
<dbReference type="AlphaFoldDB" id="A0A8H4PEF5"/>
<dbReference type="PANTHER" id="PTHR21310:SF37">
    <property type="entry name" value="AMINOGLYCOSIDE PHOSPHOTRANSFERASE DOMAIN-CONTAINING PROTEIN"/>
    <property type="match status" value="1"/>
</dbReference>
<evidence type="ECO:0000313" key="2">
    <source>
        <dbReference type="Proteomes" id="UP000554235"/>
    </source>
</evidence>
<name>A0A8H4PEF5_9HYPO</name>
<dbReference type="PANTHER" id="PTHR21310">
    <property type="entry name" value="AMINOGLYCOSIDE PHOSPHOTRANSFERASE-RELATED-RELATED"/>
    <property type="match status" value="1"/>
</dbReference>
<dbReference type="InterPro" id="IPR051678">
    <property type="entry name" value="AGP_Transferase"/>
</dbReference>
<dbReference type="Proteomes" id="UP000554235">
    <property type="component" value="Unassembled WGS sequence"/>
</dbReference>
<keyword evidence="1" id="KW-0808">Transferase</keyword>
<dbReference type="Gene3D" id="3.90.1200.10">
    <property type="match status" value="1"/>
</dbReference>
<dbReference type="OrthoDB" id="5412996at2759"/>
<proteinExistence type="predicted"/>
<organism evidence="1 2">
    <name type="scientific">Fusarium albosuccineum</name>
    <dbReference type="NCBI Taxonomy" id="1237068"/>
    <lineage>
        <taxon>Eukaryota</taxon>
        <taxon>Fungi</taxon>
        <taxon>Dikarya</taxon>
        <taxon>Ascomycota</taxon>
        <taxon>Pezizomycotina</taxon>
        <taxon>Sordariomycetes</taxon>
        <taxon>Hypocreomycetidae</taxon>
        <taxon>Hypocreales</taxon>
        <taxon>Nectriaceae</taxon>
        <taxon>Fusarium</taxon>
        <taxon>Fusarium decemcellulare species complex</taxon>
    </lineage>
</organism>
<dbReference type="GO" id="GO:0016740">
    <property type="term" value="F:transferase activity"/>
    <property type="evidence" value="ECO:0007669"/>
    <property type="project" value="UniProtKB-KW"/>
</dbReference>
<dbReference type="InterPro" id="IPR011009">
    <property type="entry name" value="Kinase-like_dom_sf"/>
</dbReference>
<comment type="caution">
    <text evidence="1">The sequence shown here is derived from an EMBL/GenBank/DDBJ whole genome shotgun (WGS) entry which is preliminary data.</text>
</comment>
<dbReference type="SUPFAM" id="SSF56112">
    <property type="entry name" value="Protein kinase-like (PK-like)"/>
    <property type="match status" value="1"/>
</dbReference>